<organism evidence="2 3">
    <name type="scientific">candidate division TA06 bacterium</name>
    <dbReference type="NCBI Taxonomy" id="2250710"/>
    <lineage>
        <taxon>Bacteria</taxon>
        <taxon>Bacteria division TA06</taxon>
    </lineage>
</organism>
<dbReference type="PANTHER" id="PTHR11803:SF39">
    <property type="entry name" value="2-IMINOBUTANOATE_2-IMINOPROPANOATE DEAMINASE"/>
    <property type="match status" value="1"/>
</dbReference>
<evidence type="ECO:0000256" key="1">
    <source>
        <dbReference type="ARBA" id="ARBA00010552"/>
    </source>
</evidence>
<dbReference type="SUPFAM" id="SSF55298">
    <property type="entry name" value="YjgF-like"/>
    <property type="match status" value="1"/>
</dbReference>
<dbReference type="Pfam" id="PF01042">
    <property type="entry name" value="Ribonuc_L-PSP"/>
    <property type="match status" value="1"/>
</dbReference>
<dbReference type="EMBL" id="JACQXR010000012">
    <property type="protein sequence ID" value="MBI4725839.1"/>
    <property type="molecule type" value="Genomic_DNA"/>
</dbReference>
<protein>
    <submittedName>
        <fullName evidence="2">RidA family protein</fullName>
    </submittedName>
</protein>
<name>A0A933MIP2_UNCT6</name>
<dbReference type="InterPro" id="IPR035959">
    <property type="entry name" value="RutC-like_sf"/>
</dbReference>
<gene>
    <name evidence="2" type="ORF">HY768_01205</name>
</gene>
<sequence length="126" mass="13828">MRQPIKTDKVPAAIGPYSQGVQYDNKLVFTSGQIPLDPKTGQLVEGDIKAQTRQVMENLKAVLEAGGSNLKKVIKCTVFLADMNDFAAMNEVYGEYFQQAPPARSAFQVARLPKDAKIEIEAIAEI</sequence>
<dbReference type="AlphaFoldDB" id="A0A933MIP2"/>
<dbReference type="Gene3D" id="3.30.1330.40">
    <property type="entry name" value="RutC-like"/>
    <property type="match status" value="1"/>
</dbReference>
<evidence type="ECO:0000313" key="3">
    <source>
        <dbReference type="Proteomes" id="UP000736328"/>
    </source>
</evidence>
<dbReference type="CDD" id="cd00448">
    <property type="entry name" value="YjgF_YER057c_UK114_family"/>
    <property type="match status" value="1"/>
</dbReference>
<dbReference type="Proteomes" id="UP000736328">
    <property type="component" value="Unassembled WGS sequence"/>
</dbReference>
<dbReference type="FunFam" id="3.30.1330.40:FF:000001">
    <property type="entry name" value="L-PSP family endoribonuclease"/>
    <property type="match status" value="1"/>
</dbReference>
<accession>A0A933MIP2</accession>
<evidence type="ECO:0000313" key="2">
    <source>
        <dbReference type="EMBL" id="MBI4725839.1"/>
    </source>
</evidence>
<reference evidence="2" key="1">
    <citation type="submission" date="2020-07" db="EMBL/GenBank/DDBJ databases">
        <title>Huge and variable diversity of episymbiotic CPR bacteria and DPANN archaea in groundwater ecosystems.</title>
        <authorList>
            <person name="He C.Y."/>
            <person name="Keren R."/>
            <person name="Whittaker M."/>
            <person name="Farag I.F."/>
            <person name="Doudna J."/>
            <person name="Cate J.H.D."/>
            <person name="Banfield J.F."/>
        </authorList>
    </citation>
    <scope>NUCLEOTIDE SEQUENCE</scope>
    <source>
        <strain evidence="2">NC_groundwater_1520_Pr4_B-0.1um_53_5</strain>
    </source>
</reference>
<dbReference type="GO" id="GO:0005829">
    <property type="term" value="C:cytosol"/>
    <property type="evidence" value="ECO:0007669"/>
    <property type="project" value="TreeGrafter"/>
</dbReference>
<dbReference type="PROSITE" id="PS01094">
    <property type="entry name" value="UPF0076"/>
    <property type="match status" value="1"/>
</dbReference>
<dbReference type="PANTHER" id="PTHR11803">
    <property type="entry name" value="2-IMINOBUTANOATE/2-IMINOPROPANOATE DEAMINASE RIDA"/>
    <property type="match status" value="1"/>
</dbReference>
<proteinExistence type="inferred from homology"/>
<dbReference type="NCBIfam" id="TIGR00004">
    <property type="entry name" value="Rid family detoxifying hydrolase"/>
    <property type="match status" value="1"/>
</dbReference>
<dbReference type="InterPro" id="IPR006056">
    <property type="entry name" value="RidA"/>
</dbReference>
<comment type="similarity">
    <text evidence="1">Belongs to the RutC family.</text>
</comment>
<dbReference type="GO" id="GO:0019239">
    <property type="term" value="F:deaminase activity"/>
    <property type="evidence" value="ECO:0007669"/>
    <property type="project" value="TreeGrafter"/>
</dbReference>
<comment type="caution">
    <text evidence="2">The sequence shown here is derived from an EMBL/GenBank/DDBJ whole genome shotgun (WGS) entry which is preliminary data.</text>
</comment>
<dbReference type="InterPro" id="IPR019897">
    <property type="entry name" value="RidA_CS"/>
</dbReference>
<dbReference type="InterPro" id="IPR006175">
    <property type="entry name" value="YjgF/YER057c/UK114"/>
</dbReference>